<dbReference type="Pfam" id="PF13508">
    <property type="entry name" value="Acetyltransf_7"/>
    <property type="match status" value="1"/>
</dbReference>
<dbReference type="HOGENOM" id="CLU_013985_21_0_9"/>
<gene>
    <name evidence="5" type="ORF">PM3016_2629</name>
</gene>
<dbReference type="PROSITE" id="PS51186">
    <property type="entry name" value="GNAT"/>
    <property type="match status" value="1"/>
</dbReference>
<name>H6NFA2_9BACL</name>
<evidence type="ECO:0000256" key="1">
    <source>
        <dbReference type="ARBA" id="ARBA00022679"/>
    </source>
</evidence>
<feature type="domain" description="N-acetyltransferase" evidence="4">
    <location>
        <begin position="3"/>
        <end position="146"/>
    </location>
</feature>
<dbReference type="InterPro" id="IPR016181">
    <property type="entry name" value="Acyl_CoA_acyltransferase"/>
</dbReference>
<proteinExistence type="predicted"/>
<dbReference type="AlphaFoldDB" id="H6NFA2"/>
<dbReference type="Gene3D" id="3.40.630.30">
    <property type="match status" value="1"/>
</dbReference>
<dbReference type="PANTHER" id="PTHR43800">
    <property type="entry name" value="PEPTIDYL-LYSINE N-ACETYLTRANSFERASE YJAB"/>
    <property type="match status" value="1"/>
</dbReference>
<keyword evidence="6" id="KW-1185">Reference proteome</keyword>
<dbReference type="CDD" id="cd04301">
    <property type="entry name" value="NAT_SF"/>
    <property type="match status" value="1"/>
</dbReference>
<feature type="compositionally biased region" description="Polar residues" evidence="3">
    <location>
        <begin position="159"/>
        <end position="170"/>
    </location>
</feature>
<reference evidence="5 6" key="1">
    <citation type="journal article" date="2012" name="J. Bacteriol.">
        <title>Complete Genome Sequence of Paenibacillus mucilaginosus 3016, a Bacterium Functional as Microbial Fertilizer.</title>
        <authorList>
            <person name="Ma M."/>
            <person name="Wang Z."/>
            <person name="Li L."/>
            <person name="Jiang X."/>
            <person name="Guan D."/>
            <person name="Cao F."/>
            <person name="Chen H."/>
            <person name="Wang X."/>
            <person name="Shen D."/>
            <person name="Du B."/>
            <person name="Li J."/>
        </authorList>
    </citation>
    <scope>NUCLEOTIDE SEQUENCE [LARGE SCALE GENOMIC DNA]</scope>
    <source>
        <strain evidence="5 6">3016</strain>
    </source>
</reference>
<dbReference type="GO" id="GO:0016747">
    <property type="term" value="F:acyltransferase activity, transferring groups other than amino-acyl groups"/>
    <property type="evidence" value="ECO:0007669"/>
    <property type="project" value="InterPro"/>
</dbReference>
<dbReference type="InterPro" id="IPR000182">
    <property type="entry name" value="GNAT_dom"/>
</dbReference>
<dbReference type="KEGG" id="pmq:PM3016_2629"/>
<evidence type="ECO:0000256" key="2">
    <source>
        <dbReference type="ARBA" id="ARBA00023315"/>
    </source>
</evidence>
<dbReference type="EMBL" id="CP003235">
    <property type="protein sequence ID" value="AFC29511.1"/>
    <property type="molecule type" value="Genomic_DNA"/>
</dbReference>
<dbReference type="SUPFAM" id="SSF55729">
    <property type="entry name" value="Acyl-CoA N-acyltransferases (Nat)"/>
    <property type="match status" value="1"/>
</dbReference>
<dbReference type="STRING" id="1116391.PM3016_2629"/>
<dbReference type="Proteomes" id="UP000007523">
    <property type="component" value="Chromosome"/>
</dbReference>
<dbReference type="RefSeq" id="WP_014369809.1">
    <property type="nucleotide sequence ID" value="NC_016935.1"/>
</dbReference>
<evidence type="ECO:0000313" key="6">
    <source>
        <dbReference type="Proteomes" id="UP000007523"/>
    </source>
</evidence>
<organism evidence="5 6">
    <name type="scientific">Paenibacillus mucilaginosus 3016</name>
    <dbReference type="NCBI Taxonomy" id="1116391"/>
    <lineage>
        <taxon>Bacteria</taxon>
        <taxon>Bacillati</taxon>
        <taxon>Bacillota</taxon>
        <taxon>Bacilli</taxon>
        <taxon>Bacillales</taxon>
        <taxon>Paenibacillaceae</taxon>
        <taxon>Paenibacillus</taxon>
    </lineage>
</organism>
<feature type="region of interest" description="Disordered" evidence="3">
    <location>
        <begin position="150"/>
        <end position="170"/>
    </location>
</feature>
<accession>H6NFA2</accession>
<protein>
    <submittedName>
        <fullName evidence="5">GCN5-like N-acetyltransferase</fullName>
    </submittedName>
</protein>
<dbReference type="NCBIfam" id="NF007807">
    <property type="entry name" value="PRK10514.1"/>
    <property type="match status" value="1"/>
</dbReference>
<sequence>MTIDIIAYQEKFHDQLVDIWYRAVRQTHAFLTEEDMEFYHGIVRGGALREVEIWVALRDHREPVGFIGLDGSKIEMLFIDPSYHGQGIGSGLIRHAESLKGGTLQVDVNEQNEGASSFYKRYGFVQKGRSELDGAGRPYPLLHLQWKKDSMNEYDDEPNSSSLTASDGAE</sequence>
<evidence type="ECO:0000259" key="4">
    <source>
        <dbReference type="PROSITE" id="PS51186"/>
    </source>
</evidence>
<dbReference type="PANTHER" id="PTHR43800:SF1">
    <property type="entry name" value="PEPTIDYL-LYSINE N-ACETYLTRANSFERASE YJAB"/>
    <property type="match status" value="1"/>
</dbReference>
<keyword evidence="1 5" id="KW-0808">Transferase</keyword>
<keyword evidence="2" id="KW-0012">Acyltransferase</keyword>
<evidence type="ECO:0000313" key="5">
    <source>
        <dbReference type="EMBL" id="AFC29511.1"/>
    </source>
</evidence>
<evidence type="ECO:0000256" key="3">
    <source>
        <dbReference type="SAM" id="MobiDB-lite"/>
    </source>
</evidence>